<accession>A0AA86L1V0</accession>
<dbReference type="AlphaFoldDB" id="A0AA86L1V0"/>
<dbReference type="Pfam" id="PF00501">
    <property type="entry name" value="AMP-binding"/>
    <property type="match status" value="1"/>
</dbReference>
<evidence type="ECO:0000259" key="3">
    <source>
        <dbReference type="Pfam" id="PF00501"/>
    </source>
</evidence>
<dbReference type="InterPro" id="IPR000873">
    <property type="entry name" value="AMP-dep_synth/lig_dom"/>
</dbReference>
<gene>
    <name evidence="5" type="primary">ditJ</name>
    <name evidence="5" type="ORF">SGRAN_1071</name>
</gene>
<evidence type="ECO:0000313" key="6">
    <source>
        <dbReference type="Proteomes" id="UP000058599"/>
    </source>
</evidence>
<dbReference type="KEGG" id="sgi:SGRAN_1071"/>
<dbReference type="Gene3D" id="3.40.50.12780">
    <property type="entry name" value="N-terminal domain of ligase-like"/>
    <property type="match status" value="1"/>
</dbReference>
<proteinExistence type="inferred from homology"/>
<dbReference type="GO" id="GO:0004467">
    <property type="term" value="F:long-chain fatty acid-CoA ligase activity"/>
    <property type="evidence" value="ECO:0007669"/>
    <property type="project" value="UniProtKB-EC"/>
</dbReference>
<protein>
    <submittedName>
        <fullName evidence="5">AMP-dependent synthetase and ligase</fullName>
        <ecNumber evidence="5">6.2.1.3</ecNumber>
    </submittedName>
</protein>
<comment type="similarity">
    <text evidence="1">Belongs to the ATP-dependent AMP-binding enzyme family.</text>
</comment>
<dbReference type="RefSeq" id="WP_082737423.1">
    <property type="nucleotide sequence ID" value="NZ_CP012199.1"/>
</dbReference>
<dbReference type="InterPro" id="IPR020845">
    <property type="entry name" value="AMP-binding_CS"/>
</dbReference>
<dbReference type="SUPFAM" id="SSF56801">
    <property type="entry name" value="Acetyl-CoA synthetase-like"/>
    <property type="match status" value="1"/>
</dbReference>
<feature type="domain" description="AMP-binding enzyme C-terminal" evidence="4">
    <location>
        <begin position="451"/>
        <end position="525"/>
    </location>
</feature>
<keyword evidence="6" id="KW-1185">Reference proteome</keyword>
<evidence type="ECO:0000259" key="4">
    <source>
        <dbReference type="Pfam" id="PF13193"/>
    </source>
</evidence>
<dbReference type="EMBL" id="CP012199">
    <property type="protein sequence ID" value="AMG73464.1"/>
    <property type="molecule type" value="Genomic_DNA"/>
</dbReference>
<dbReference type="InterPro" id="IPR025110">
    <property type="entry name" value="AMP-bd_C"/>
</dbReference>
<evidence type="ECO:0000313" key="5">
    <source>
        <dbReference type="EMBL" id="AMG73464.1"/>
    </source>
</evidence>
<dbReference type="Gene3D" id="3.30.300.30">
    <property type="match status" value="1"/>
</dbReference>
<dbReference type="Pfam" id="PF13193">
    <property type="entry name" value="AMP-binding_C"/>
    <property type="match status" value="1"/>
</dbReference>
<sequence>MPVPSESAESASTSAARPYRPADAGPLWSQAGQMTIPGLLAEAVRQWPDRTFLEFGDVSYSFAAFDREADRLARGLEAQGVVKGATVTTMLDNSDDAVLIWFAINKLGAIAVPLNTALKGGFLSHQINDAGSALLIAEAHYIPRVTAIRSELPTLRTIIARGGQGDEFPDFSLLRTCGDEPVASRVEPGDIALIIYTSGTTGPSKGCALPHGYVLTMSGRVREATDRRQDDVVLSPLPLFHIAATANLILASMMVGARSVLLERFSLGRFWCEVEASGATQVNLMGSMIALIAHAPDSDVAARCFGQVRCALGVPFPPPIETIWRERFGTAIVGNHAFGMTEAAPVAYRRIGRERPGTSGIVSPDFDARVVDDRGEECPPGVPGELLLRPVRPNVMFTGYWGRPVETMAVFGDLWFHSGDIVSIDTDGYLTFVDRKKDYLRRGGENISSFEIEAVFRAHPAIEDVAVHAVPSEVSEDELKVVAIPRDGMTVDAEELCRWSIERVPYYAIPRFIEFRTELPRTPTGRVMKHRLRAEGITAATWDRAASSIVIEKR</sequence>
<dbReference type="Proteomes" id="UP000058599">
    <property type="component" value="Chromosome"/>
</dbReference>
<dbReference type="GO" id="GO:0031956">
    <property type="term" value="F:medium-chain fatty acid-CoA ligase activity"/>
    <property type="evidence" value="ECO:0007669"/>
    <property type="project" value="TreeGrafter"/>
</dbReference>
<dbReference type="PANTHER" id="PTHR43201:SF5">
    <property type="entry name" value="MEDIUM-CHAIN ACYL-COA LIGASE ACSF2, MITOCHONDRIAL"/>
    <property type="match status" value="1"/>
</dbReference>
<keyword evidence="2 5" id="KW-0436">Ligase</keyword>
<dbReference type="InterPro" id="IPR042099">
    <property type="entry name" value="ANL_N_sf"/>
</dbReference>
<reference evidence="5 6" key="1">
    <citation type="journal article" date="2016" name="BMC Genomics">
        <title>Genomic analysis of the nitrate-respiring Sphingopyxis granuli (formerly Sphingomonas macrogoltabida) strain TFA.</title>
        <authorList>
            <person name="Garcia-Romero I."/>
            <person name="Perez-Pulido A.J."/>
            <person name="Gonzalez-Flores Y.E."/>
            <person name="Reyes-Ramirez F."/>
            <person name="Santero E."/>
            <person name="Floriano B."/>
        </authorList>
    </citation>
    <scope>NUCLEOTIDE SEQUENCE [LARGE SCALE GENOMIC DNA]</scope>
    <source>
        <strain evidence="5 6">TFA</strain>
    </source>
</reference>
<evidence type="ECO:0000256" key="1">
    <source>
        <dbReference type="ARBA" id="ARBA00006432"/>
    </source>
</evidence>
<name>A0AA86L1V0_9SPHN</name>
<dbReference type="EC" id="6.2.1.3" evidence="5"/>
<dbReference type="PROSITE" id="PS00455">
    <property type="entry name" value="AMP_BINDING"/>
    <property type="match status" value="1"/>
</dbReference>
<dbReference type="InterPro" id="IPR045851">
    <property type="entry name" value="AMP-bd_C_sf"/>
</dbReference>
<dbReference type="PANTHER" id="PTHR43201">
    <property type="entry name" value="ACYL-COA SYNTHETASE"/>
    <property type="match status" value="1"/>
</dbReference>
<feature type="domain" description="AMP-dependent synthetase/ligase" evidence="3">
    <location>
        <begin position="41"/>
        <end position="401"/>
    </location>
</feature>
<organism evidence="5 6">
    <name type="scientific">Sphingopyxis granuli</name>
    <dbReference type="NCBI Taxonomy" id="267128"/>
    <lineage>
        <taxon>Bacteria</taxon>
        <taxon>Pseudomonadati</taxon>
        <taxon>Pseudomonadota</taxon>
        <taxon>Alphaproteobacteria</taxon>
        <taxon>Sphingomonadales</taxon>
        <taxon>Sphingomonadaceae</taxon>
        <taxon>Sphingopyxis</taxon>
    </lineage>
</organism>
<evidence type="ECO:0000256" key="2">
    <source>
        <dbReference type="ARBA" id="ARBA00022598"/>
    </source>
</evidence>